<evidence type="ECO:0000256" key="1">
    <source>
        <dbReference type="SAM" id="MobiDB-lite"/>
    </source>
</evidence>
<dbReference type="Proteomes" id="UP000243797">
    <property type="component" value="Unassembled WGS sequence"/>
</dbReference>
<evidence type="ECO:0000313" key="2">
    <source>
        <dbReference type="EMBL" id="PNS18570.1"/>
    </source>
</evidence>
<dbReference type="EMBL" id="NKHZ01000039">
    <property type="protein sequence ID" value="PNS18570.1"/>
    <property type="molecule type" value="Genomic_DNA"/>
</dbReference>
<feature type="compositionally biased region" description="Basic and acidic residues" evidence="1">
    <location>
        <begin position="79"/>
        <end position="93"/>
    </location>
</feature>
<feature type="compositionally biased region" description="Basic and acidic residues" evidence="1">
    <location>
        <begin position="126"/>
        <end position="149"/>
    </location>
</feature>
<name>A0A2K1QUF1_9PEZI</name>
<feature type="compositionally biased region" description="Polar residues" evidence="1">
    <location>
        <begin position="53"/>
        <end position="66"/>
    </location>
</feature>
<organism evidence="2 3">
    <name type="scientific">Sphaceloma murrayae</name>
    <dbReference type="NCBI Taxonomy" id="2082308"/>
    <lineage>
        <taxon>Eukaryota</taxon>
        <taxon>Fungi</taxon>
        <taxon>Dikarya</taxon>
        <taxon>Ascomycota</taxon>
        <taxon>Pezizomycotina</taxon>
        <taxon>Dothideomycetes</taxon>
        <taxon>Dothideomycetidae</taxon>
        <taxon>Myriangiales</taxon>
        <taxon>Elsinoaceae</taxon>
        <taxon>Sphaceloma</taxon>
    </lineage>
</organism>
<sequence>MADGIHPTGPSQPSLNQAYTTAGNPADVEPQEKAQAAKGAKSDAPTIDKRNADTQPFDSATFSSLGSGVRKPNAGGEEAQGKTGEDVGRHNELEAEQMAAPGEGKIASAVDRKPGATGAQPGLESDLDRKKAEQAGLRGEVKEEKKDEVDVAGVLGQSGGPASSVN</sequence>
<gene>
    <name evidence="2" type="ORF">CAC42_5109</name>
</gene>
<dbReference type="AlphaFoldDB" id="A0A2K1QUF1"/>
<dbReference type="InParanoid" id="A0A2K1QUF1"/>
<dbReference type="STRING" id="2082308.A0A2K1QUF1"/>
<reference evidence="2 3" key="1">
    <citation type="submission" date="2017-06" db="EMBL/GenBank/DDBJ databases">
        <title>Draft genome sequence of a variant of Elsinoe murrayae.</title>
        <authorList>
            <person name="Cheng Q."/>
        </authorList>
    </citation>
    <scope>NUCLEOTIDE SEQUENCE [LARGE SCALE GENOMIC DNA]</scope>
    <source>
        <strain evidence="2 3">CQ-2017a</strain>
    </source>
</reference>
<protein>
    <submittedName>
        <fullName evidence="2">Uncharacterized protein</fullName>
    </submittedName>
</protein>
<feature type="compositionally biased region" description="Polar residues" evidence="1">
    <location>
        <begin position="9"/>
        <end position="23"/>
    </location>
</feature>
<keyword evidence="3" id="KW-1185">Reference proteome</keyword>
<dbReference type="OrthoDB" id="3438962at2759"/>
<evidence type="ECO:0000313" key="3">
    <source>
        <dbReference type="Proteomes" id="UP000243797"/>
    </source>
</evidence>
<feature type="region of interest" description="Disordered" evidence="1">
    <location>
        <begin position="1"/>
        <end position="166"/>
    </location>
</feature>
<accession>A0A2K1QUF1</accession>
<proteinExistence type="predicted"/>
<comment type="caution">
    <text evidence="2">The sequence shown here is derived from an EMBL/GenBank/DDBJ whole genome shotgun (WGS) entry which is preliminary data.</text>
</comment>